<protein>
    <submittedName>
        <fullName evidence="2">Uncharacterized protein</fullName>
    </submittedName>
</protein>
<accession>A0A147B8Q2</accession>
<evidence type="ECO:0000313" key="2">
    <source>
        <dbReference type="EMBL" id="JAR86792.1"/>
    </source>
</evidence>
<feature type="compositionally biased region" description="Low complexity" evidence="1">
    <location>
        <begin position="47"/>
        <end position="64"/>
    </location>
</feature>
<feature type="region of interest" description="Disordered" evidence="1">
    <location>
        <begin position="35"/>
        <end position="64"/>
    </location>
</feature>
<reference evidence="2" key="1">
    <citation type="submission" date="2016-03" db="EMBL/GenBank/DDBJ databases">
        <title>Gut transcriptome analysis on engorged females of Ornithodoros mimon (Acari: Argasidae) and phylogenetic inferences of soft ticks.</title>
        <authorList>
            <person name="Landulfo G.A."/>
            <person name="Giovanni D."/>
            <person name="Carvalho E."/>
            <person name="Junqueira-de-Azevedo I."/>
            <person name="Patane J."/>
            <person name="Mendoca R."/>
            <person name="Barros-Battesti D."/>
        </authorList>
    </citation>
    <scope>NUCLEOTIDE SEQUENCE</scope>
    <source>
        <strain evidence="2">Females</strain>
        <tissue evidence="2">Gut</tissue>
    </source>
</reference>
<sequence length="201" mass="22050">PPRRHLQEHTSSHVAYQVPAIHPWYGQYSSLDTGAPVVHNDQHREPSSTSPSSPSLVSGNSLRSRTSNCTRMVSLSPHLKQSSDSVPRTCDVITRDGIVYSSSDVYRARRSLSPRHIPGLESAAKREDLQVYAQMLPSAFHSPAGSWMTSQSKSANPHGRSDNRRKNYPNGDPSRYDAGTSPSSSFMAAVCVNCGDPQVKY</sequence>
<dbReference type="AlphaFoldDB" id="A0A147B8Q2"/>
<name>A0A147B8Q2_9ACAR</name>
<organism evidence="2">
    <name type="scientific">Alectorobius mimon</name>
    <dbReference type="NCBI Taxonomy" id="360319"/>
    <lineage>
        <taxon>Eukaryota</taxon>
        <taxon>Metazoa</taxon>
        <taxon>Ecdysozoa</taxon>
        <taxon>Arthropoda</taxon>
        <taxon>Chelicerata</taxon>
        <taxon>Arachnida</taxon>
        <taxon>Acari</taxon>
        <taxon>Parasitiformes</taxon>
        <taxon>Ixodida</taxon>
        <taxon>Ixodoidea</taxon>
        <taxon>Argasidae</taxon>
        <taxon>Ornithodorinae</taxon>
        <taxon>Alectorobius</taxon>
    </lineage>
</organism>
<feature type="region of interest" description="Disordered" evidence="1">
    <location>
        <begin position="143"/>
        <end position="182"/>
    </location>
</feature>
<dbReference type="EMBL" id="GEIB01001453">
    <property type="protein sequence ID" value="JAR86792.1"/>
    <property type="molecule type" value="Transcribed_RNA"/>
</dbReference>
<feature type="non-terminal residue" evidence="2">
    <location>
        <position position="1"/>
    </location>
</feature>
<feature type="non-terminal residue" evidence="2">
    <location>
        <position position="201"/>
    </location>
</feature>
<proteinExistence type="predicted"/>
<evidence type="ECO:0000256" key="1">
    <source>
        <dbReference type="SAM" id="MobiDB-lite"/>
    </source>
</evidence>